<accession>A0A9P8RWD5</accession>
<organism evidence="1 2">
    <name type="scientific">Spironucleus salmonicida</name>
    <dbReference type="NCBI Taxonomy" id="348837"/>
    <lineage>
        <taxon>Eukaryota</taxon>
        <taxon>Metamonada</taxon>
        <taxon>Diplomonadida</taxon>
        <taxon>Hexamitidae</taxon>
        <taxon>Hexamitinae</taxon>
        <taxon>Spironucleus</taxon>
    </lineage>
</organism>
<evidence type="ECO:0000313" key="1">
    <source>
        <dbReference type="EMBL" id="KAH0571804.1"/>
    </source>
</evidence>
<dbReference type="AlphaFoldDB" id="A0A9P8RWD5"/>
<dbReference type="Proteomes" id="UP000018208">
    <property type="component" value="Unassembled WGS sequence"/>
</dbReference>
<protein>
    <submittedName>
        <fullName evidence="1">Uncharacterized protein</fullName>
    </submittedName>
</protein>
<proteinExistence type="predicted"/>
<name>A0A9P8RWD5_9EUKA</name>
<sequence length="111" mass="12813">MDPMSLSDLIPPQSVRDSLIQQLNTQTSMIKSKQEFYIKYQQLQEVIAQQQDQFAQAAGILGGVDLVQRFSNLSRQYMLNLKRKSILNKLVEIDLLPEDSDLLEEEDELKQ</sequence>
<evidence type="ECO:0000313" key="2">
    <source>
        <dbReference type="Proteomes" id="UP000018208"/>
    </source>
</evidence>
<dbReference type="GeneID" id="94300023"/>
<dbReference type="EMBL" id="AUWU02000006">
    <property type="protein sequence ID" value="KAH0571804.1"/>
    <property type="molecule type" value="Genomic_DNA"/>
</dbReference>
<dbReference type="KEGG" id="ssao:94300023"/>
<comment type="caution">
    <text evidence="1">The sequence shown here is derived from an EMBL/GenBank/DDBJ whole genome shotgun (WGS) entry which is preliminary data.</text>
</comment>
<reference evidence="1 2" key="1">
    <citation type="journal article" date="2014" name="PLoS Genet.">
        <title>The Genome of Spironucleus salmonicida Highlights a Fish Pathogen Adapted to Fluctuating Environments.</title>
        <authorList>
            <person name="Xu F."/>
            <person name="Jerlstrom-Hultqvist J."/>
            <person name="Einarsson E."/>
            <person name="Astvaldsson A."/>
            <person name="Svard S.G."/>
            <person name="Andersson J.O."/>
        </authorList>
    </citation>
    <scope>NUCLEOTIDE SEQUENCE [LARGE SCALE GENOMIC DNA]</scope>
    <source>
        <strain evidence="1 2">ATCC 50377</strain>
    </source>
</reference>
<keyword evidence="2" id="KW-1185">Reference proteome</keyword>
<dbReference type="RefSeq" id="XP_067762577.1">
    <property type="nucleotide sequence ID" value="XM_067909821.1"/>
</dbReference>
<gene>
    <name evidence="1" type="ORF">SS50377_26000</name>
</gene>